<protein>
    <submittedName>
        <fullName evidence="2">Uncharacterized protein</fullName>
    </submittedName>
</protein>
<reference evidence="2 3" key="1">
    <citation type="submission" date="2016-04" db="EMBL/GenBank/DDBJ databases">
        <title>Evolutionary innovation and constraint leading to complex multicellularity in the Ascomycota.</title>
        <authorList>
            <person name="Cisse O."/>
            <person name="Nguyen A."/>
            <person name="Hewitt D.A."/>
            <person name="Jedd G."/>
            <person name="Stajich J.E."/>
        </authorList>
    </citation>
    <scope>NUCLEOTIDE SEQUENCE [LARGE SCALE GENOMIC DNA]</scope>
    <source>
        <strain evidence="2 3">DAH-3</strain>
    </source>
</reference>
<organism evidence="2 3">
    <name type="scientific">Neolecta irregularis (strain DAH-3)</name>
    <dbReference type="NCBI Taxonomy" id="1198029"/>
    <lineage>
        <taxon>Eukaryota</taxon>
        <taxon>Fungi</taxon>
        <taxon>Dikarya</taxon>
        <taxon>Ascomycota</taxon>
        <taxon>Taphrinomycotina</taxon>
        <taxon>Neolectales</taxon>
        <taxon>Neolectaceae</taxon>
        <taxon>Neolecta</taxon>
    </lineage>
</organism>
<dbReference type="Proteomes" id="UP000186594">
    <property type="component" value="Unassembled WGS sequence"/>
</dbReference>
<gene>
    <name evidence="2" type="ORF">NEOLI_000776</name>
</gene>
<sequence length="245" mass="27884">MGLPVWRSPSPQPAQKSLKSTRNRTIARDRPPASRRSYSTYSEAVRQHVLRPQESSSSTIPQDHRNFYNRTREVQRRLDRLEAFQALGEEGYESDDTRRLAGVLRRGRDNWEALGRTGNAARARRRDGYGYTEGPFARREVINIAPFATAEESSSLLDSVQETFGHPLGRSAARSQGTSRRNTDWISFLNGLGDRDRSPENDGEDERIASRFAQEIEEADFENGPPIPCDFDEEIADGRQMFQHV</sequence>
<dbReference type="EMBL" id="LXFE01003037">
    <property type="protein sequence ID" value="OLL22573.1"/>
    <property type="molecule type" value="Genomic_DNA"/>
</dbReference>
<comment type="caution">
    <text evidence="2">The sequence shown here is derived from an EMBL/GenBank/DDBJ whole genome shotgun (WGS) entry which is preliminary data.</text>
</comment>
<name>A0A1U7LJ02_NEOID</name>
<feature type="compositionally biased region" description="Polar residues" evidence="1">
    <location>
        <begin position="13"/>
        <end position="24"/>
    </location>
</feature>
<feature type="region of interest" description="Disordered" evidence="1">
    <location>
        <begin position="1"/>
        <end position="45"/>
    </location>
</feature>
<evidence type="ECO:0000256" key="1">
    <source>
        <dbReference type="SAM" id="MobiDB-lite"/>
    </source>
</evidence>
<proteinExistence type="predicted"/>
<keyword evidence="3" id="KW-1185">Reference proteome</keyword>
<evidence type="ECO:0000313" key="3">
    <source>
        <dbReference type="Proteomes" id="UP000186594"/>
    </source>
</evidence>
<dbReference type="AlphaFoldDB" id="A0A1U7LJ02"/>
<accession>A0A1U7LJ02</accession>
<evidence type="ECO:0000313" key="2">
    <source>
        <dbReference type="EMBL" id="OLL22573.1"/>
    </source>
</evidence>